<dbReference type="RefSeq" id="WP_144228286.1">
    <property type="nucleotide sequence ID" value="NZ_CBCRVV010000001.1"/>
</dbReference>
<dbReference type="OrthoDB" id="9797223at2"/>
<dbReference type="InterPro" id="IPR036390">
    <property type="entry name" value="WH_DNA-bd_sf"/>
</dbReference>
<dbReference type="InterPro" id="IPR050313">
    <property type="entry name" value="Carb_Metab_HTH_regulators"/>
</dbReference>
<dbReference type="PROSITE" id="PS51000">
    <property type="entry name" value="HTH_DEOR_2"/>
    <property type="match status" value="1"/>
</dbReference>
<feature type="domain" description="HTH deoR-type" evidence="4">
    <location>
        <begin position="3"/>
        <end position="58"/>
    </location>
</feature>
<evidence type="ECO:0000313" key="5">
    <source>
        <dbReference type="EMBL" id="TSJ77945.1"/>
    </source>
</evidence>
<dbReference type="SUPFAM" id="SSF46785">
    <property type="entry name" value="Winged helix' DNA-binding domain"/>
    <property type="match status" value="1"/>
</dbReference>
<dbReference type="PRINTS" id="PR00037">
    <property type="entry name" value="HTHLACR"/>
</dbReference>
<dbReference type="PANTHER" id="PTHR30363">
    <property type="entry name" value="HTH-TYPE TRANSCRIPTIONAL REGULATOR SRLR-RELATED"/>
    <property type="match status" value="1"/>
</dbReference>
<accession>A0A556QMT3</accession>
<proteinExistence type="predicted"/>
<dbReference type="GO" id="GO:0003700">
    <property type="term" value="F:DNA-binding transcription factor activity"/>
    <property type="evidence" value="ECO:0007669"/>
    <property type="project" value="InterPro"/>
</dbReference>
<dbReference type="InterPro" id="IPR001034">
    <property type="entry name" value="DeoR_HTH"/>
</dbReference>
<keyword evidence="6" id="KW-1185">Reference proteome</keyword>
<dbReference type="Pfam" id="PF00455">
    <property type="entry name" value="DeoRC"/>
    <property type="match status" value="1"/>
</dbReference>
<dbReference type="SMART" id="SM00420">
    <property type="entry name" value="HTH_DEOR"/>
    <property type="match status" value="1"/>
</dbReference>
<comment type="caution">
    <text evidence="5">The sequence shown here is derived from an EMBL/GenBank/DDBJ whole genome shotgun (WGS) entry which is preliminary data.</text>
</comment>
<keyword evidence="1" id="KW-0678">Repressor</keyword>
<dbReference type="Proteomes" id="UP000315648">
    <property type="component" value="Unassembled WGS sequence"/>
</dbReference>
<dbReference type="InterPro" id="IPR037171">
    <property type="entry name" value="NagB/RpiA_transferase-like"/>
</dbReference>
<reference evidence="5 6" key="1">
    <citation type="submission" date="2019-07" db="EMBL/GenBank/DDBJ databases">
        <title>Description of 53C-WASEF.</title>
        <authorList>
            <person name="Pitt A."/>
            <person name="Hahn M.W."/>
        </authorList>
    </citation>
    <scope>NUCLEOTIDE SEQUENCE [LARGE SCALE GENOMIC DNA]</scope>
    <source>
        <strain evidence="5 6">53C-WASEF</strain>
    </source>
</reference>
<evidence type="ECO:0000256" key="3">
    <source>
        <dbReference type="ARBA" id="ARBA00023163"/>
    </source>
</evidence>
<organism evidence="5 6">
    <name type="scientific">Rariglobus hedericola</name>
    <dbReference type="NCBI Taxonomy" id="2597822"/>
    <lineage>
        <taxon>Bacteria</taxon>
        <taxon>Pseudomonadati</taxon>
        <taxon>Verrucomicrobiota</taxon>
        <taxon>Opitutia</taxon>
        <taxon>Opitutales</taxon>
        <taxon>Opitutaceae</taxon>
        <taxon>Rariglobus</taxon>
    </lineage>
</organism>
<dbReference type="InterPro" id="IPR014036">
    <property type="entry name" value="DeoR-like_C"/>
</dbReference>
<evidence type="ECO:0000259" key="4">
    <source>
        <dbReference type="PROSITE" id="PS51000"/>
    </source>
</evidence>
<keyword evidence="3" id="KW-0804">Transcription</keyword>
<evidence type="ECO:0000256" key="1">
    <source>
        <dbReference type="ARBA" id="ARBA00022491"/>
    </source>
</evidence>
<keyword evidence="2" id="KW-0805">Transcription regulation</keyword>
<dbReference type="Gene3D" id="3.40.50.1360">
    <property type="match status" value="1"/>
</dbReference>
<dbReference type="SMART" id="SM01134">
    <property type="entry name" value="DeoRC"/>
    <property type="match status" value="1"/>
</dbReference>
<dbReference type="Pfam" id="PF08220">
    <property type="entry name" value="HTH_DeoR"/>
    <property type="match status" value="1"/>
</dbReference>
<dbReference type="AlphaFoldDB" id="A0A556QMT3"/>
<dbReference type="PANTHER" id="PTHR30363:SF4">
    <property type="entry name" value="GLYCEROL-3-PHOSPHATE REGULON REPRESSOR"/>
    <property type="match status" value="1"/>
</dbReference>
<evidence type="ECO:0000313" key="6">
    <source>
        <dbReference type="Proteomes" id="UP000315648"/>
    </source>
</evidence>
<name>A0A556QMT3_9BACT</name>
<dbReference type="EMBL" id="VMBG01000001">
    <property type="protein sequence ID" value="TSJ77945.1"/>
    <property type="molecule type" value="Genomic_DNA"/>
</dbReference>
<sequence length="258" mass="27923">MTNKQRLDLIEKHIREHKYADLHTLATLFASSLSTVRRALDELELRGVLRRHHGGASLVETDELAKEYDFISRDQRQSDEKFSIARLIADQVQPGMTVILDGGTSIYAVARLLTAKRLQVITNSLPIAGLFSEIGSLETIVTGGSIHNRLGVLVGPLCEQSLEQIHADIAILGGAGITEAGVWNHNTLIVATQRKMIAASERTIFAMDSSKFGRKAMSLTAPFSAKFSIITDQKPAPAVVAAIKNASATLTVAPKSKA</sequence>
<protein>
    <submittedName>
        <fullName evidence="5">DeoR/GlpR transcriptional regulator</fullName>
    </submittedName>
</protein>
<gene>
    <name evidence="5" type="ORF">FPL22_01135</name>
</gene>
<evidence type="ECO:0000256" key="2">
    <source>
        <dbReference type="ARBA" id="ARBA00023015"/>
    </source>
</evidence>
<dbReference type="SUPFAM" id="SSF100950">
    <property type="entry name" value="NagB/RpiA/CoA transferase-like"/>
    <property type="match status" value="1"/>
</dbReference>